<dbReference type="InterPro" id="IPR011042">
    <property type="entry name" value="6-blade_b-propeller_TolB-like"/>
</dbReference>
<dbReference type="Proteomes" id="UP000199370">
    <property type="component" value="Unassembled WGS sequence"/>
</dbReference>
<dbReference type="OrthoDB" id="25019at2157"/>
<evidence type="ECO:0000313" key="6">
    <source>
        <dbReference type="Proteomes" id="UP000199370"/>
    </source>
</evidence>
<feature type="compositionally biased region" description="Basic and acidic residues" evidence="3">
    <location>
        <begin position="284"/>
        <end position="294"/>
    </location>
</feature>
<reference evidence="5 6" key="1">
    <citation type="submission" date="2016-10" db="EMBL/GenBank/DDBJ databases">
        <authorList>
            <person name="de Groot N.N."/>
        </authorList>
    </citation>
    <scope>NUCLEOTIDE SEQUENCE [LARGE SCALE GENOMIC DNA]</scope>
    <source>
        <strain evidence="6">EB21,IBRC-M 10013,KCTC 4048</strain>
    </source>
</reference>
<dbReference type="GO" id="GO:0004252">
    <property type="term" value="F:serine-type endopeptidase activity"/>
    <property type="evidence" value="ECO:0007669"/>
    <property type="project" value="TreeGrafter"/>
</dbReference>
<feature type="region of interest" description="Disordered" evidence="3">
    <location>
        <begin position="1"/>
        <end position="143"/>
    </location>
</feature>
<dbReference type="SUPFAM" id="SSF82171">
    <property type="entry name" value="DPP6 N-terminal domain-like"/>
    <property type="match status" value="1"/>
</dbReference>
<dbReference type="GO" id="GO:0006508">
    <property type="term" value="P:proteolysis"/>
    <property type="evidence" value="ECO:0007669"/>
    <property type="project" value="InterPro"/>
</dbReference>
<dbReference type="PANTHER" id="PTHR42776">
    <property type="entry name" value="SERINE PEPTIDASE S9 FAMILY MEMBER"/>
    <property type="match status" value="1"/>
</dbReference>
<keyword evidence="2" id="KW-0720">Serine protease</keyword>
<dbReference type="Pfam" id="PF00326">
    <property type="entry name" value="Peptidase_S9"/>
    <property type="match status" value="1"/>
</dbReference>
<dbReference type="PANTHER" id="PTHR42776:SF27">
    <property type="entry name" value="DIPEPTIDYL PEPTIDASE FAMILY MEMBER 6"/>
    <property type="match status" value="1"/>
</dbReference>
<feature type="compositionally biased region" description="Acidic residues" evidence="3">
    <location>
        <begin position="97"/>
        <end position="142"/>
    </location>
</feature>
<evidence type="ECO:0000259" key="4">
    <source>
        <dbReference type="Pfam" id="PF00326"/>
    </source>
</evidence>
<organism evidence="5 6">
    <name type="scientific">Haloarchaeobius iranensis</name>
    <dbReference type="NCBI Taxonomy" id="996166"/>
    <lineage>
        <taxon>Archaea</taxon>
        <taxon>Methanobacteriati</taxon>
        <taxon>Methanobacteriota</taxon>
        <taxon>Stenosarchaea group</taxon>
        <taxon>Halobacteria</taxon>
        <taxon>Halobacteriales</taxon>
        <taxon>Halorubellaceae</taxon>
        <taxon>Haloarchaeobius</taxon>
    </lineage>
</organism>
<sequence length="730" mass="78965">MDGLPLDSYYDHRRPGSQLAVSPTGERVAYTVTEFDADEDDAHSSLFVVPTDGSRDPHRLNRASDAGPAKWSPDGERLAFVAARDEDLELSVAGDEAGAESEDDGADEPDDAAEAPDDDAEASDDDEESATDGEAASGDEPEPQVWLFDLARGGDARQVTTFDEGVADFDWAPDGERLVVSARDPTAREEADAAVREDGPVETETERLQHVHEGQGFLDDASTYLFVVDVETGDQRRLDDTADATAAAQDGLGPAWSPDGDRIVFFANQRDDADDSYARDLHSVAPDGSEHAVHTDGSLSAGRGAWNESGDRLAFAANPADDVYEPTEPHVFDRESGAVESVAAGLDRTLWYFGGPRWVDGDILAPVGDEGRTRFVRFDADGGGASRLYEGQRDAESLLTFDADGGTAAGVFSAPDDGVDVYGLDAEALTAGANVDRTRLTALNDDLLDRYEQPDCRKLTVESGDVSVDAWTFSPPSFDPDDPEPHPTVLAIHGGPAVYDQPRFRFLDAALTTRGYVVCRVNYRGSTSYGTDFSGALRAQWNSVEVDDLLAVTDALVARGWADPDRLFATGFSQGGINTAYLVTNTDRFAAAAAEHGIYDARSAFGTDDSHVWWGQEFGLPWEDGDTYDAISSLPDAGQVDTPTLLTAGANDRRCPPEQAEQFYVSLRKQGLDARLVVYDDGHDISTPDRAIHRFEELLGWFDRFDPATDDVSREAYDPHGRAEDEEDDG</sequence>
<feature type="domain" description="Peptidase S9 prolyl oligopeptidase catalytic" evidence="4">
    <location>
        <begin position="509"/>
        <end position="704"/>
    </location>
</feature>
<name>A0A1G9VVB0_9EURY</name>
<keyword evidence="6" id="KW-1185">Reference proteome</keyword>
<dbReference type="EMBL" id="FNIA01000007">
    <property type="protein sequence ID" value="SDM75825.1"/>
    <property type="molecule type" value="Genomic_DNA"/>
</dbReference>
<dbReference type="AlphaFoldDB" id="A0A1G9VVB0"/>
<keyword evidence="1" id="KW-0378">Hydrolase</keyword>
<feature type="compositionally biased region" description="Basic and acidic residues" evidence="3">
    <location>
        <begin position="709"/>
        <end position="723"/>
    </location>
</feature>
<dbReference type="STRING" id="996166.SAMN05192554_1078"/>
<keyword evidence="5" id="KW-0645">Protease</keyword>
<accession>A0A1G9VVB0</accession>
<dbReference type="InterPro" id="IPR001375">
    <property type="entry name" value="Peptidase_S9_cat"/>
</dbReference>
<dbReference type="InterPro" id="IPR011659">
    <property type="entry name" value="WD40"/>
</dbReference>
<evidence type="ECO:0000313" key="5">
    <source>
        <dbReference type="EMBL" id="SDM75825.1"/>
    </source>
</evidence>
<dbReference type="InterPro" id="IPR029058">
    <property type="entry name" value="AB_hydrolase_fold"/>
</dbReference>
<gene>
    <name evidence="5" type="ORF">SAMN05192554_1078</name>
</gene>
<dbReference type="SUPFAM" id="SSF53474">
    <property type="entry name" value="alpha/beta-Hydrolases"/>
    <property type="match status" value="1"/>
</dbReference>
<evidence type="ECO:0000256" key="3">
    <source>
        <dbReference type="SAM" id="MobiDB-lite"/>
    </source>
</evidence>
<dbReference type="GO" id="GO:0004177">
    <property type="term" value="F:aminopeptidase activity"/>
    <property type="evidence" value="ECO:0007669"/>
    <property type="project" value="UniProtKB-KW"/>
</dbReference>
<dbReference type="RefSeq" id="WP_089732443.1">
    <property type="nucleotide sequence ID" value="NZ_FNIA01000007.1"/>
</dbReference>
<keyword evidence="5" id="KW-0031">Aminopeptidase</keyword>
<dbReference type="Gene3D" id="2.120.10.30">
    <property type="entry name" value="TolB, C-terminal domain"/>
    <property type="match status" value="2"/>
</dbReference>
<evidence type="ECO:0000256" key="2">
    <source>
        <dbReference type="ARBA" id="ARBA00022825"/>
    </source>
</evidence>
<dbReference type="Gene3D" id="3.40.50.1820">
    <property type="entry name" value="alpha/beta hydrolase"/>
    <property type="match status" value="1"/>
</dbReference>
<proteinExistence type="predicted"/>
<feature type="region of interest" description="Disordered" evidence="3">
    <location>
        <begin position="709"/>
        <end position="730"/>
    </location>
</feature>
<protein>
    <submittedName>
        <fullName evidence="5">Dipeptidyl aminopeptidase/acylaminoacyl peptidase</fullName>
    </submittedName>
</protein>
<feature type="region of interest" description="Disordered" evidence="3">
    <location>
        <begin position="284"/>
        <end position="303"/>
    </location>
</feature>
<evidence type="ECO:0000256" key="1">
    <source>
        <dbReference type="ARBA" id="ARBA00022801"/>
    </source>
</evidence>
<dbReference type="Pfam" id="PF07676">
    <property type="entry name" value="PD40"/>
    <property type="match status" value="1"/>
</dbReference>